<name>A0ABS1NPX5_9ACTN</name>
<evidence type="ECO:0000313" key="1">
    <source>
        <dbReference type="EMBL" id="MBL1102123.1"/>
    </source>
</evidence>
<sequence length="173" mass="19248">MSTQRLLWHSVVEPDAPALLVRITGLAPHAVLVACGQARSALRQARTDLYLARLELQDCDEAIRRLALRSEAPPVKELTGHLRTCPACVSVYKDLVRLDRHLEAQLPVRLLGWWTGERYLLARAAIPVPLGEAPLRRGFWSVPGPMSPCGLLMPPQRLRVSWSARAWAAACFC</sequence>
<proteinExistence type="predicted"/>
<evidence type="ECO:0008006" key="3">
    <source>
        <dbReference type="Google" id="ProtNLM"/>
    </source>
</evidence>
<comment type="caution">
    <text evidence="1">The sequence shown here is derived from an EMBL/GenBank/DDBJ whole genome shotgun (WGS) entry which is preliminary data.</text>
</comment>
<keyword evidence="2" id="KW-1185">Reference proteome</keyword>
<evidence type="ECO:0000313" key="2">
    <source>
        <dbReference type="Proteomes" id="UP000634229"/>
    </source>
</evidence>
<protein>
    <recommendedName>
        <fullName evidence="3">Zinc-finger domain-containing protein</fullName>
    </recommendedName>
</protein>
<gene>
    <name evidence="1" type="ORF">JK363_36990</name>
</gene>
<accession>A0ABS1NPX5</accession>
<dbReference type="EMBL" id="JAERRF010000038">
    <property type="protein sequence ID" value="MBL1102123.1"/>
    <property type="molecule type" value="Genomic_DNA"/>
</dbReference>
<organism evidence="1 2">
    <name type="scientific">Streptomyces coffeae</name>
    <dbReference type="NCBI Taxonomy" id="621382"/>
    <lineage>
        <taxon>Bacteria</taxon>
        <taxon>Bacillati</taxon>
        <taxon>Actinomycetota</taxon>
        <taxon>Actinomycetes</taxon>
        <taxon>Kitasatosporales</taxon>
        <taxon>Streptomycetaceae</taxon>
        <taxon>Streptomyces</taxon>
    </lineage>
</organism>
<dbReference type="RefSeq" id="WP_201882305.1">
    <property type="nucleotide sequence ID" value="NZ_JAERRF010000038.1"/>
</dbReference>
<dbReference type="PROSITE" id="PS51257">
    <property type="entry name" value="PROKAR_LIPOPROTEIN"/>
    <property type="match status" value="1"/>
</dbReference>
<dbReference type="Proteomes" id="UP000634229">
    <property type="component" value="Unassembled WGS sequence"/>
</dbReference>
<reference evidence="1 2" key="1">
    <citation type="submission" date="2021-01" db="EMBL/GenBank/DDBJ databases">
        <title>WGS of actinomycetes isolated from Thailand.</title>
        <authorList>
            <person name="Thawai C."/>
        </authorList>
    </citation>
    <scope>NUCLEOTIDE SEQUENCE [LARGE SCALE GENOMIC DNA]</scope>
    <source>
        <strain evidence="1 2">CA1R205</strain>
    </source>
</reference>